<feature type="domain" description="Protein kinase" evidence="2">
    <location>
        <begin position="115"/>
        <end position="467"/>
    </location>
</feature>
<dbReference type="AlphaFoldDB" id="A0A0W0YLL6"/>
<feature type="region of interest" description="Disordered" evidence="1">
    <location>
        <begin position="639"/>
        <end position="664"/>
    </location>
</feature>
<accession>A0A0W0YLL6</accession>
<keyword evidence="3" id="KW-0418">Kinase</keyword>
<dbReference type="Gene3D" id="1.10.510.10">
    <property type="entry name" value="Transferase(Phosphotransferase) domain 1"/>
    <property type="match status" value="1"/>
</dbReference>
<evidence type="ECO:0000313" key="3">
    <source>
        <dbReference type="EMBL" id="KTD57786.1"/>
    </source>
</evidence>
<dbReference type="PATRIC" id="fig|1122169.6.peg.2604"/>
<dbReference type="PROSITE" id="PS50011">
    <property type="entry name" value="PROTEIN_KINASE_DOM"/>
    <property type="match status" value="1"/>
</dbReference>
<dbReference type="GO" id="GO:0004672">
    <property type="term" value="F:protein kinase activity"/>
    <property type="evidence" value="ECO:0007669"/>
    <property type="project" value="InterPro"/>
</dbReference>
<dbReference type="InterPro" id="IPR000719">
    <property type="entry name" value="Prot_kinase_dom"/>
</dbReference>
<protein>
    <submittedName>
        <fullName evidence="3">Protein kinase domain containing protein</fullName>
    </submittedName>
</protein>
<evidence type="ECO:0000313" key="4">
    <source>
        <dbReference type="Proteomes" id="UP000054600"/>
    </source>
</evidence>
<dbReference type="GO" id="GO:0005524">
    <property type="term" value="F:ATP binding"/>
    <property type="evidence" value="ECO:0007669"/>
    <property type="project" value="InterPro"/>
</dbReference>
<reference evidence="3 4" key="1">
    <citation type="submission" date="2015-11" db="EMBL/GenBank/DDBJ databases">
        <title>Genomic analysis of 38 Legionella species identifies large and diverse effector repertoires.</title>
        <authorList>
            <person name="Burstein D."/>
            <person name="Amaro F."/>
            <person name="Zusman T."/>
            <person name="Lifshitz Z."/>
            <person name="Cohen O."/>
            <person name="Gilbert J.A."/>
            <person name="Pupko T."/>
            <person name="Shuman H.A."/>
            <person name="Segal G."/>
        </authorList>
    </citation>
    <scope>NUCLEOTIDE SEQUENCE [LARGE SCALE GENOMIC DNA]</scope>
    <source>
        <strain evidence="3 4">ATCC 49655</strain>
    </source>
</reference>
<comment type="caution">
    <text evidence="3">The sequence shown here is derived from an EMBL/GenBank/DDBJ whole genome shotgun (WGS) entry which is preliminary data.</text>
</comment>
<dbReference type="Gene3D" id="3.30.200.20">
    <property type="entry name" value="Phosphorylase Kinase, domain 1"/>
    <property type="match status" value="1"/>
</dbReference>
<dbReference type="eggNOG" id="ENOG5031QIG">
    <property type="taxonomic scope" value="Bacteria"/>
</dbReference>
<name>A0A0W0YLL6_9GAMM</name>
<keyword evidence="4" id="KW-1185">Reference proteome</keyword>
<organism evidence="3 4">
    <name type="scientific">Legionella shakespearei DSM 23087</name>
    <dbReference type="NCBI Taxonomy" id="1122169"/>
    <lineage>
        <taxon>Bacteria</taxon>
        <taxon>Pseudomonadati</taxon>
        <taxon>Pseudomonadota</taxon>
        <taxon>Gammaproteobacteria</taxon>
        <taxon>Legionellales</taxon>
        <taxon>Legionellaceae</taxon>
        <taxon>Legionella</taxon>
    </lineage>
</organism>
<dbReference type="OrthoDB" id="5634485at2"/>
<gene>
    <name evidence="3" type="ORF">Lsha_2261</name>
</gene>
<dbReference type="RefSeq" id="WP_018575796.1">
    <property type="nucleotide sequence ID" value="NZ_KB892381.1"/>
</dbReference>
<evidence type="ECO:0000259" key="2">
    <source>
        <dbReference type="PROSITE" id="PS50011"/>
    </source>
</evidence>
<dbReference type="Proteomes" id="UP000054600">
    <property type="component" value="Unassembled WGS sequence"/>
</dbReference>
<dbReference type="InterPro" id="IPR011009">
    <property type="entry name" value="Kinase-like_dom_sf"/>
</dbReference>
<sequence length="809" mass="92058">MVLQLPPQRFKDLLALVNQYNTTPEDDPVQRLFYLQKINYVLANTALNEDLYAWINESGEGSWQQHLETYNINPNASFFLKGIQFAQAIAATIKDKPAYDIEGIPANDREYPLLQERDVLLKEGAFATCRDQYIAVNLKLDALVHTDNRIKQLVEEHSLILKNVHVKLEAIKGKEQTEPLKAEDQVKIHVAYKTEELGNQVNNFNFKFEMGGWEKPFVFRVEDRPELGLEQKLHSYPVAKYFIEDFAVFMMQFKGEESPVEYKPVVLSQFANKGNLADVARRLQNKKPVHIASQTNFYFTQLADFCLKLIVAKAYHPDIKLTNFLVNDNLIRVSDRKTIVENGTPKAKDIRSSPLYAPEEYLKCISPQMTFNSNAYKTTINMEQFMAFQLGIALKEFLVLTQMNELPDDFRNPDRSAASYFTSPPRQIINLSLLVQELTRSEPEKRMTIAQFQELLVYHIREPEAFYRQVERVLPSSTLGLQEDLDEIKALLENDFSNDELLARSNIIFKKISDSDPKETRLTRVAEKLAKKCFLQCSKEYFHDCSKEIEQALPVANWNEAPWYRKLLYWVTFGYYDVDPVTDYTKVKIDRDLKGSEFQTHFPQLEFLPADELNYLGEAESLHFKDFIYDHVVQILEEESESKTSSDTSPAESGSEDTGPTLADSVKLDSGTIVISTIVIKDQEEPASLLENAGDLDAASVVVKDSPVASLADTGPLESGTIVVNEDAEKENGYPEALKRHSFFATPKPSAVPVKLKPELQKVDSVRTALFRGDWSNRRGNQFKRGALADVNWQPPGGEPNSELASPAP</sequence>
<evidence type="ECO:0000256" key="1">
    <source>
        <dbReference type="SAM" id="MobiDB-lite"/>
    </source>
</evidence>
<dbReference type="NCBIfam" id="NF043057">
    <property type="entry name" value="T4SS_LegK7"/>
    <property type="match status" value="1"/>
</dbReference>
<keyword evidence="3" id="KW-0808">Transferase</keyword>
<proteinExistence type="predicted"/>
<dbReference type="EMBL" id="LNYW01000064">
    <property type="protein sequence ID" value="KTD57786.1"/>
    <property type="molecule type" value="Genomic_DNA"/>
</dbReference>
<feature type="region of interest" description="Disordered" evidence="1">
    <location>
        <begin position="777"/>
        <end position="809"/>
    </location>
</feature>
<dbReference type="SUPFAM" id="SSF56112">
    <property type="entry name" value="Protein kinase-like (PK-like)"/>
    <property type="match status" value="1"/>
</dbReference>